<proteinExistence type="predicted"/>
<organism evidence="2 3">
    <name type="scientific">Microlunatus soli</name>
    <dbReference type="NCBI Taxonomy" id="630515"/>
    <lineage>
        <taxon>Bacteria</taxon>
        <taxon>Bacillati</taxon>
        <taxon>Actinomycetota</taxon>
        <taxon>Actinomycetes</taxon>
        <taxon>Propionibacteriales</taxon>
        <taxon>Propionibacteriaceae</taxon>
        <taxon>Microlunatus</taxon>
    </lineage>
</organism>
<name>A0A1H1P429_9ACTN</name>
<dbReference type="STRING" id="630515.SAMN04489812_0754"/>
<protein>
    <recommendedName>
        <fullName evidence="1">DUF2087 domain-containing protein</fullName>
    </recommendedName>
</protein>
<dbReference type="InterPro" id="IPR018656">
    <property type="entry name" value="DUF2087"/>
</dbReference>
<dbReference type="EMBL" id="LT629772">
    <property type="protein sequence ID" value="SDS05923.1"/>
    <property type="molecule type" value="Genomic_DNA"/>
</dbReference>
<evidence type="ECO:0000313" key="3">
    <source>
        <dbReference type="Proteomes" id="UP000199103"/>
    </source>
</evidence>
<feature type="domain" description="DUF2087" evidence="1">
    <location>
        <begin position="69"/>
        <end position="135"/>
    </location>
</feature>
<accession>A0A1H1P429</accession>
<dbReference type="Pfam" id="PF09860">
    <property type="entry name" value="DUF2087"/>
    <property type="match status" value="1"/>
</dbReference>
<sequence>MTRNKDFKAVVRARMRHTGENYTAARTALAAIPSPRVPTQAARTAVARSRMDAARQQRLIVQRWFVDGRLRAIPSRRKIRAAVLLEVLSRVHPGQLYTEQQISRLLGEIHPDFATVRRELVGLGYLQRRDGRYWVCSEPPVRDDHQRDELPAWEEIWLPRFVAGDRGVRASAEVGR</sequence>
<dbReference type="RefSeq" id="WP_091520082.1">
    <property type="nucleotide sequence ID" value="NZ_LT629772.1"/>
</dbReference>
<dbReference type="Proteomes" id="UP000199103">
    <property type="component" value="Chromosome I"/>
</dbReference>
<reference evidence="2 3" key="1">
    <citation type="submission" date="2016-10" db="EMBL/GenBank/DDBJ databases">
        <authorList>
            <person name="de Groot N.N."/>
        </authorList>
    </citation>
    <scope>NUCLEOTIDE SEQUENCE [LARGE SCALE GENOMIC DNA]</scope>
    <source>
        <strain evidence="2 3">DSM 21800</strain>
    </source>
</reference>
<keyword evidence="3" id="KW-1185">Reference proteome</keyword>
<evidence type="ECO:0000313" key="2">
    <source>
        <dbReference type="EMBL" id="SDS05923.1"/>
    </source>
</evidence>
<dbReference type="OrthoDB" id="529288at2"/>
<gene>
    <name evidence="2" type="ORF">SAMN04489812_0754</name>
</gene>
<evidence type="ECO:0000259" key="1">
    <source>
        <dbReference type="Pfam" id="PF09860"/>
    </source>
</evidence>
<dbReference type="AlphaFoldDB" id="A0A1H1P429"/>